<feature type="transmembrane region" description="Helical" evidence="1">
    <location>
        <begin position="50"/>
        <end position="71"/>
    </location>
</feature>
<evidence type="ECO:0000313" key="3">
    <source>
        <dbReference type="Proteomes" id="UP001595075"/>
    </source>
</evidence>
<keyword evidence="1" id="KW-0472">Membrane</keyword>
<reference evidence="2 3" key="1">
    <citation type="journal article" date="2024" name="Commun. Biol.">
        <title>Comparative genomic analysis of thermophilic fungi reveals convergent evolutionary adaptations and gene losses.</title>
        <authorList>
            <person name="Steindorff A.S."/>
            <person name="Aguilar-Pontes M.V."/>
            <person name="Robinson A.J."/>
            <person name="Andreopoulos B."/>
            <person name="LaButti K."/>
            <person name="Kuo A."/>
            <person name="Mondo S."/>
            <person name="Riley R."/>
            <person name="Otillar R."/>
            <person name="Haridas S."/>
            <person name="Lipzen A."/>
            <person name="Grimwood J."/>
            <person name="Schmutz J."/>
            <person name="Clum A."/>
            <person name="Reid I.D."/>
            <person name="Moisan M.C."/>
            <person name="Butler G."/>
            <person name="Nguyen T.T.M."/>
            <person name="Dewar K."/>
            <person name="Conant G."/>
            <person name="Drula E."/>
            <person name="Henrissat B."/>
            <person name="Hansel C."/>
            <person name="Singer S."/>
            <person name="Hutchinson M.I."/>
            <person name="de Vries R.P."/>
            <person name="Natvig D.O."/>
            <person name="Powell A.J."/>
            <person name="Tsang A."/>
            <person name="Grigoriev I.V."/>
        </authorList>
    </citation>
    <scope>NUCLEOTIDE SEQUENCE [LARGE SCALE GENOMIC DNA]</scope>
    <source>
        <strain evidence="2 3">CBS 494.80</strain>
    </source>
</reference>
<name>A0ABR4CHR9_9HELO</name>
<accession>A0ABR4CHR9</accession>
<gene>
    <name evidence="2" type="ORF">VTL71DRAFT_14142</name>
</gene>
<comment type="caution">
    <text evidence="2">The sequence shown here is derived from an EMBL/GenBank/DDBJ whole genome shotgun (WGS) entry which is preliminary data.</text>
</comment>
<organism evidence="2 3">
    <name type="scientific">Oculimacula yallundae</name>
    <dbReference type="NCBI Taxonomy" id="86028"/>
    <lineage>
        <taxon>Eukaryota</taxon>
        <taxon>Fungi</taxon>
        <taxon>Dikarya</taxon>
        <taxon>Ascomycota</taxon>
        <taxon>Pezizomycotina</taxon>
        <taxon>Leotiomycetes</taxon>
        <taxon>Helotiales</taxon>
        <taxon>Ploettnerulaceae</taxon>
        <taxon>Oculimacula</taxon>
    </lineage>
</organism>
<evidence type="ECO:0000256" key="1">
    <source>
        <dbReference type="SAM" id="Phobius"/>
    </source>
</evidence>
<protein>
    <submittedName>
        <fullName evidence="2">Uncharacterized protein</fullName>
    </submittedName>
</protein>
<sequence>MDTTEVQQYVLHLEKFMDKIFHHSDEDQEDASLGIPVKTDMENMDSTRKAVEIFVAFCILMFAKGFGAYSVPGPDVTKALSGRSAADQERLLSTSLPISMWKDNRRLQITLLRF</sequence>
<dbReference type="Proteomes" id="UP001595075">
    <property type="component" value="Unassembled WGS sequence"/>
</dbReference>
<proteinExistence type="predicted"/>
<evidence type="ECO:0000313" key="2">
    <source>
        <dbReference type="EMBL" id="KAL2069463.1"/>
    </source>
</evidence>
<dbReference type="EMBL" id="JAZHXI010000007">
    <property type="protein sequence ID" value="KAL2069463.1"/>
    <property type="molecule type" value="Genomic_DNA"/>
</dbReference>
<keyword evidence="3" id="KW-1185">Reference proteome</keyword>
<keyword evidence="1" id="KW-0812">Transmembrane</keyword>
<keyword evidence="1" id="KW-1133">Transmembrane helix</keyword>